<evidence type="ECO:0000313" key="3">
    <source>
        <dbReference type="Proteomes" id="UP000684084"/>
    </source>
</evidence>
<accession>A0A915ZMM2</accession>
<dbReference type="Proteomes" id="UP000684084">
    <property type="component" value="Unassembled WGS sequence"/>
</dbReference>
<dbReference type="InterPro" id="IPR050560">
    <property type="entry name" value="MYB_TF"/>
</dbReference>
<organism evidence="2 3">
    <name type="scientific">Rhizophagus irregularis</name>
    <dbReference type="NCBI Taxonomy" id="588596"/>
    <lineage>
        <taxon>Eukaryota</taxon>
        <taxon>Fungi</taxon>
        <taxon>Fungi incertae sedis</taxon>
        <taxon>Mucoromycota</taxon>
        <taxon>Glomeromycotina</taxon>
        <taxon>Glomeromycetes</taxon>
        <taxon>Glomerales</taxon>
        <taxon>Glomeraceae</taxon>
        <taxon>Rhizophagus</taxon>
    </lineage>
</organism>
<name>A0A915ZMM2_9GLOM</name>
<dbReference type="PANTHER" id="PTHR45614:SF274">
    <property type="entry name" value="MYB-LIKE DNA-BINDING PROTEIN"/>
    <property type="match status" value="1"/>
</dbReference>
<dbReference type="OrthoDB" id="2143914at2759"/>
<comment type="caution">
    <text evidence="2">The sequence shown here is derived from an EMBL/GenBank/DDBJ whole genome shotgun (WGS) entry which is preliminary data.</text>
</comment>
<evidence type="ECO:0000313" key="2">
    <source>
        <dbReference type="EMBL" id="CAB5383621.1"/>
    </source>
</evidence>
<dbReference type="Pfam" id="PF13921">
    <property type="entry name" value="Myb_DNA-bind_6"/>
    <property type="match status" value="1"/>
</dbReference>
<dbReference type="PROSITE" id="PS51294">
    <property type="entry name" value="HTH_MYB"/>
    <property type="match status" value="1"/>
</dbReference>
<dbReference type="InterPro" id="IPR017930">
    <property type="entry name" value="Myb_dom"/>
</dbReference>
<dbReference type="AlphaFoldDB" id="A0A915ZMM2"/>
<dbReference type="PANTHER" id="PTHR45614">
    <property type="entry name" value="MYB PROTEIN-RELATED"/>
    <property type="match status" value="1"/>
</dbReference>
<proteinExistence type="predicted"/>
<reference evidence="2" key="1">
    <citation type="submission" date="2020-05" db="EMBL/GenBank/DDBJ databases">
        <authorList>
            <person name="Rincon C."/>
            <person name="Sanders R I."/>
            <person name="Robbins C."/>
            <person name="Chaturvedi A."/>
        </authorList>
    </citation>
    <scope>NUCLEOTIDE SEQUENCE</scope>
    <source>
        <strain evidence="2">CHB12</strain>
    </source>
</reference>
<dbReference type="GO" id="GO:0000981">
    <property type="term" value="F:DNA-binding transcription factor activity, RNA polymerase II-specific"/>
    <property type="evidence" value="ECO:0007669"/>
    <property type="project" value="TreeGrafter"/>
</dbReference>
<sequence>MDKQTRLRFNQEDDDEIKKYMKVFGHLPNCNTLVSEKMNKRITPKRIRQRWTNNLDPRLCRDPFDEIEKLYMIEWVKKYKIQNPSADKIPWKKLILEMKDKFGKLRTENKVKNFWHSQERRQRRQLHQNTSQGPSEIKITFHQNEDINFGVDDLIAYKLFQEI</sequence>
<protein>
    <recommendedName>
        <fullName evidence="1">HTH myb-type domain-containing protein</fullName>
    </recommendedName>
</protein>
<feature type="domain" description="HTH myb-type" evidence="1">
    <location>
        <begin position="1"/>
        <end position="59"/>
    </location>
</feature>
<dbReference type="VEuPathDB" id="FungiDB:RhiirFUN_017053"/>
<dbReference type="GO" id="GO:0000978">
    <property type="term" value="F:RNA polymerase II cis-regulatory region sequence-specific DNA binding"/>
    <property type="evidence" value="ECO:0007669"/>
    <property type="project" value="TreeGrafter"/>
</dbReference>
<evidence type="ECO:0000259" key="1">
    <source>
        <dbReference type="PROSITE" id="PS51294"/>
    </source>
</evidence>
<dbReference type="EMBL" id="CAGKOT010000049">
    <property type="protein sequence ID" value="CAB5383621.1"/>
    <property type="molecule type" value="Genomic_DNA"/>
</dbReference>
<gene>
    <name evidence="2" type="ORF">CHRIB12_LOCUS18490</name>
</gene>
<dbReference type="GO" id="GO:0005634">
    <property type="term" value="C:nucleus"/>
    <property type="evidence" value="ECO:0007669"/>
    <property type="project" value="TreeGrafter"/>
</dbReference>